<feature type="non-terminal residue" evidence="1">
    <location>
        <position position="1"/>
    </location>
</feature>
<gene>
    <name evidence="1" type="ORF">HAINFHK1212_1925</name>
</gene>
<dbReference type="EMBL" id="ABFC01000909">
    <property type="protein sequence ID" value="EFA28149.1"/>
    <property type="molecule type" value="Genomic_DNA"/>
</dbReference>
<protein>
    <submittedName>
        <fullName evidence="1">Uncharacterized protein</fullName>
    </submittedName>
</protein>
<comment type="caution">
    <text evidence="1">The sequence shown here is derived from an EMBL/GenBank/DDBJ whole genome shotgun (WGS) entry which is preliminary data.</text>
</comment>
<accession>A0A7G2JZF8</accession>
<organism evidence="1">
    <name type="scientific">Haemophilus influenzae HK1212</name>
    <dbReference type="NCBI Taxonomy" id="456482"/>
    <lineage>
        <taxon>Bacteria</taxon>
        <taxon>Pseudomonadati</taxon>
        <taxon>Pseudomonadota</taxon>
        <taxon>Gammaproteobacteria</taxon>
        <taxon>Pasteurellales</taxon>
        <taxon>Pasteurellaceae</taxon>
        <taxon>Haemophilus</taxon>
    </lineage>
</organism>
<evidence type="ECO:0000313" key="1">
    <source>
        <dbReference type="EMBL" id="EFA28149.1"/>
    </source>
</evidence>
<name>A0A7G2JZF8_HAEIF</name>
<reference evidence="1" key="1">
    <citation type="journal article" date="2010" name="Genomics">
        <title>Tracing phylogenomic events leading to diversity of Haemophilus influenzae and the emergence of Brazilian Purpuric Fever (BPF)-associated clones.</title>
        <authorList>
            <person name="Papazisi L."/>
            <person name="Ratnayake S."/>
            <person name="Remortel B.G."/>
            <person name="Bock G.R."/>
            <person name="Liang W."/>
            <person name="Saeed A.I."/>
            <person name="Liu J."/>
            <person name="Fleischmann R.D."/>
            <person name="Kilian M."/>
            <person name="Peterson S.N."/>
        </authorList>
    </citation>
    <scope>NUCLEOTIDE SEQUENCE [LARGE SCALE GENOMIC DNA]</scope>
    <source>
        <strain evidence="1">HK1212</strain>
    </source>
</reference>
<dbReference type="AlphaFoldDB" id="A0A7G2JZF8"/>
<sequence length="31" mass="3992">LHLSLNLSRNKKLRKDNPKWRFMLLFRKYFQ</sequence>
<proteinExistence type="predicted"/>